<sequence>MSAIFNGILSKNGDVPFSVRRLSSIDLPSVLSVQERVVASMDKQGALQPLSEEEYQYILEGNGMMVGAFAEEELIAFRALLVPKHDDPEHLGFDIGLTMAELPAVIYQEISNVLPEYRGNCLQKKLAQLIMEELGKEAHDFRYVCCTVAPFNIPSLKDKFAQGMQITALKEKYGGQLRYTFVKELPETEQPIWKETIFINMGDISAQQEKLAQGWRGTRMLRQDDNSIFVEFCR</sequence>
<evidence type="ECO:0000313" key="2">
    <source>
        <dbReference type="EMBL" id="GHH99521.1"/>
    </source>
</evidence>
<evidence type="ECO:0000313" key="3">
    <source>
        <dbReference type="Proteomes" id="UP000637074"/>
    </source>
</evidence>
<keyword evidence="3" id="KW-1185">Reference proteome</keyword>
<dbReference type="Gene3D" id="3.40.630.30">
    <property type="match status" value="1"/>
</dbReference>
<feature type="domain" description="N-acetyltransferase" evidence="1">
    <location>
        <begin position="17"/>
        <end position="186"/>
    </location>
</feature>
<reference evidence="2 3" key="1">
    <citation type="journal article" date="2022" name="Int. J. Syst. Evol. Microbiol.">
        <title>Neobacillus kokaensis sp. nov., isolated from soil.</title>
        <authorList>
            <person name="Yuki K."/>
            <person name="Matsubara H."/>
            <person name="Yamaguchi S."/>
        </authorList>
    </citation>
    <scope>NUCLEOTIDE SEQUENCE [LARGE SCALE GENOMIC DNA]</scope>
    <source>
        <strain evidence="2 3">LOB 377</strain>
    </source>
</reference>
<dbReference type="InterPro" id="IPR000182">
    <property type="entry name" value="GNAT_dom"/>
</dbReference>
<dbReference type="InterPro" id="IPR016181">
    <property type="entry name" value="Acyl_CoA_acyltransferase"/>
</dbReference>
<proteinExistence type="predicted"/>
<dbReference type="SUPFAM" id="SSF55729">
    <property type="entry name" value="Acyl-CoA N-acyltransferases (Nat)"/>
    <property type="match status" value="1"/>
</dbReference>
<dbReference type="PROSITE" id="PS51186">
    <property type="entry name" value="GNAT"/>
    <property type="match status" value="1"/>
</dbReference>
<dbReference type="EMBL" id="BNDS01000013">
    <property type="protein sequence ID" value="GHH99521.1"/>
    <property type="molecule type" value="Genomic_DNA"/>
</dbReference>
<name>A0ABQ3NAJ6_9BACI</name>
<evidence type="ECO:0000259" key="1">
    <source>
        <dbReference type="PROSITE" id="PS51186"/>
    </source>
</evidence>
<dbReference type="Proteomes" id="UP000637074">
    <property type="component" value="Unassembled WGS sequence"/>
</dbReference>
<dbReference type="RefSeq" id="WP_191274272.1">
    <property type="nucleotide sequence ID" value="NZ_BNDS01000013.1"/>
</dbReference>
<organism evidence="2 3">
    <name type="scientific">Neobacillus kokaensis</name>
    <dbReference type="NCBI Taxonomy" id="2759023"/>
    <lineage>
        <taxon>Bacteria</taxon>
        <taxon>Bacillati</taxon>
        <taxon>Bacillota</taxon>
        <taxon>Bacilli</taxon>
        <taxon>Bacillales</taxon>
        <taxon>Bacillaceae</taxon>
        <taxon>Neobacillus</taxon>
    </lineage>
</organism>
<gene>
    <name evidence="2" type="ORF">AM1BK_30640</name>
</gene>
<comment type="caution">
    <text evidence="2">The sequence shown here is derived from an EMBL/GenBank/DDBJ whole genome shotgun (WGS) entry which is preliminary data.</text>
</comment>
<accession>A0ABQ3NAJ6</accession>
<protein>
    <recommendedName>
        <fullName evidence="1">N-acetyltransferase domain-containing protein</fullName>
    </recommendedName>
</protein>